<name>A0A6G5A986_RHIMP</name>
<reference evidence="1" key="1">
    <citation type="submission" date="2020-03" db="EMBL/GenBank/DDBJ databases">
        <title>A transcriptome and proteome of the tick Rhipicephalus microplus shaped by the genetic composition of its hosts and developmental stage.</title>
        <authorList>
            <person name="Garcia G.R."/>
            <person name="Ribeiro J.M.C."/>
            <person name="Maruyama S.R."/>
            <person name="Gardinasse L.G."/>
            <person name="Nelson K."/>
            <person name="Ferreira B.R."/>
            <person name="Andrade T.G."/>
            <person name="Santos I.K.F.M."/>
        </authorList>
    </citation>
    <scope>NUCLEOTIDE SEQUENCE</scope>
    <source>
        <strain evidence="1">NSGR</strain>
        <tissue evidence="1">Salivary glands</tissue>
    </source>
</reference>
<dbReference type="PANTHER" id="PTHR11505">
    <property type="entry name" value="L1 TRANSPOSABLE ELEMENT-RELATED"/>
    <property type="match status" value="1"/>
</dbReference>
<dbReference type="Gene3D" id="3.30.70.1820">
    <property type="entry name" value="L1 transposable element, RRM domain"/>
    <property type="match status" value="1"/>
</dbReference>
<sequence length="151" mass="17742">MDAFSNLEEKVTSCQDRLTHMNQVVLTLERKIDNLENRSRRPNLVIFGLPEPEGENGGSLERAVNRSIFQDLLELEPAVIERIHRLARPSPNKKRQLIMRLLDTRDKTLIFKQCHKLKNTPISIREDYSQKVREVRRKLWASAKENRERGD</sequence>
<dbReference type="OrthoDB" id="7417618at2759"/>
<protein>
    <submittedName>
        <fullName evidence="1">Uncharacterized protein</fullName>
    </submittedName>
</protein>
<dbReference type="InterPro" id="IPR004244">
    <property type="entry name" value="Transposase_22"/>
</dbReference>
<dbReference type="AlphaFoldDB" id="A0A6G5A986"/>
<accession>A0A6G5A986</accession>
<organism evidence="1">
    <name type="scientific">Rhipicephalus microplus</name>
    <name type="common">Cattle tick</name>
    <name type="synonym">Boophilus microplus</name>
    <dbReference type="NCBI Taxonomy" id="6941"/>
    <lineage>
        <taxon>Eukaryota</taxon>
        <taxon>Metazoa</taxon>
        <taxon>Ecdysozoa</taxon>
        <taxon>Arthropoda</taxon>
        <taxon>Chelicerata</taxon>
        <taxon>Arachnida</taxon>
        <taxon>Acari</taxon>
        <taxon>Parasitiformes</taxon>
        <taxon>Ixodida</taxon>
        <taxon>Ixodoidea</taxon>
        <taxon>Ixodidae</taxon>
        <taxon>Rhipicephalinae</taxon>
        <taxon>Rhipicephalus</taxon>
        <taxon>Boophilus</taxon>
    </lineage>
</organism>
<proteinExistence type="predicted"/>
<dbReference type="EMBL" id="GIKN01005241">
    <property type="protein sequence ID" value="NIE47514.1"/>
    <property type="molecule type" value="Transcribed_RNA"/>
</dbReference>
<dbReference type="VEuPathDB" id="VectorBase:LOC119175631"/>
<evidence type="ECO:0000313" key="1">
    <source>
        <dbReference type="EMBL" id="NIE47514.1"/>
    </source>
</evidence>